<proteinExistence type="predicted"/>
<evidence type="ECO:0000256" key="3">
    <source>
        <dbReference type="ARBA" id="ARBA00022801"/>
    </source>
</evidence>
<dbReference type="InterPro" id="IPR051458">
    <property type="entry name" value="Cyt/Met_Dipeptidase"/>
</dbReference>
<reference evidence="6" key="1">
    <citation type="submission" date="2016-12" db="EMBL/GenBank/DDBJ databases">
        <authorList>
            <person name="Jung M.Y."/>
            <person name="Lee S.H."/>
        </authorList>
    </citation>
    <scope>NUCLEOTIDE SEQUENCE [LARGE SCALE GENOMIC DNA]</scope>
    <source>
        <strain evidence="6">WiKim39</strain>
    </source>
</reference>
<dbReference type="EMBL" id="CP019323">
    <property type="protein sequence ID" value="APX73271.1"/>
    <property type="molecule type" value="Genomic_DNA"/>
</dbReference>
<dbReference type="Pfam" id="PF01546">
    <property type="entry name" value="Peptidase_M20"/>
    <property type="match status" value="1"/>
</dbReference>
<dbReference type="Gene3D" id="3.40.630.10">
    <property type="entry name" value="Zn peptidases"/>
    <property type="match status" value="1"/>
</dbReference>
<dbReference type="PANTHER" id="PTHR43270:SF8">
    <property type="entry name" value="DI- AND TRIPEPTIDASE DUG2-RELATED"/>
    <property type="match status" value="1"/>
</dbReference>
<feature type="domain" description="Peptidase M20 dimerisation" evidence="4">
    <location>
        <begin position="188"/>
        <end position="340"/>
    </location>
</feature>
<evidence type="ECO:0000256" key="1">
    <source>
        <dbReference type="ARBA" id="ARBA00022670"/>
    </source>
</evidence>
<protein>
    <submittedName>
        <fullName evidence="5">Acetylornithine deacetylase</fullName>
    </submittedName>
</protein>
<keyword evidence="1" id="KW-0645">Protease</keyword>
<keyword evidence="3" id="KW-0378">Hydrolase</keyword>
<dbReference type="Gene3D" id="3.30.70.360">
    <property type="match status" value="1"/>
</dbReference>
<dbReference type="Proteomes" id="UP000187499">
    <property type="component" value="Chromosome"/>
</dbReference>
<dbReference type="GO" id="GO:0005829">
    <property type="term" value="C:cytosol"/>
    <property type="evidence" value="ECO:0007669"/>
    <property type="project" value="TreeGrafter"/>
</dbReference>
<dbReference type="GO" id="GO:0008233">
    <property type="term" value="F:peptidase activity"/>
    <property type="evidence" value="ECO:0007669"/>
    <property type="project" value="UniProtKB-KW"/>
</dbReference>
<evidence type="ECO:0000259" key="4">
    <source>
        <dbReference type="Pfam" id="PF07687"/>
    </source>
</evidence>
<evidence type="ECO:0000313" key="6">
    <source>
        <dbReference type="Proteomes" id="UP000187499"/>
    </source>
</evidence>
<keyword evidence="2" id="KW-0479">Metal-binding</keyword>
<organism evidence="5 6">
    <name type="scientific">Companilactobacillus allii</name>
    <dbReference type="NCBI Taxonomy" id="1847728"/>
    <lineage>
        <taxon>Bacteria</taxon>
        <taxon>Bacillati</taxon>
        <taxon>Bacillota</taxon>
        <taxon>Bacilli</taxon>
        <taxon>Lactobacillales</taxon>
        <taxon>Lactobacillaceae</taxon>
        <taxon>Companilactobacillus</taxon>
    </lineage>
</organism>
<name>A0A1P8Q607_9LACO</name>
<dbReference type="STRING" id="1847728.BTM29_12260"/>
<dbReference type="PANTHER" id="PTHR43270">
    <property type="entry name" value="BETA-ALA-HIS DIPEPTIDASE"/>
    <property type="match status" value="1"/>
</dbReference>
<dbReference type="Pfam" id="PF07687">
    <property type="entry name" value="M20_dimer"/>
    <property type="match status" value="1"/>
</dbReference>
<dbReference type="InterPro" id="IPR011650">
    <property type="entry name" value="Peptidase_M20_dimer"/>
</dbReference>
<dbReference type="GO" id="GO:0006508">
    <property type="term" value="P:proteolysis"/>
    <property type="evidence" value="ECO:0007669"/>
    <property type="project" value="UniProtKB-KW"/>
</dbReference>
<dbReference type="GO" id="GO:0046872">
    <property type="term" value="F:metal ion binding"/>
    <property type="evidence" value="ECO:0007669"/>
    <property type="project" value="UniProtKB-KW"/>
</dbReference>
<dbReference type="GO" id="GO:0009089">
    <property type="term" value="P:lysine biosynthetic process via diaminopimelate"/>
    <property type="evidence" value="ECO:0007669"/>
    <property type="project" value="TreeGrafter"/>
</dbReference>
<dbReference type="SUPFAM" id="SSF53187">
    <property type="entry name" value="Zn-dependent exopeptidases"/>
    <property type="match status" value="1"/>
</dbReference>
<accession>A0A1P8Q607</accession>
<sequence length="443" mass="49429">MSKLTDPLIQESIEELKQYIGLPSVSAKQQSIDETAEFLGNLLTEFGAKVDIWNDYKHPVVFAEAKPKKPSETTILIYNHYDVQPEEPVELWNSDPFELKITDDKFIGRGASDCKSDLISRITALKKYRQDHGDLPCNIKFLVEGEEEVASEHLAKYLEKYGDKLSADLVIWESGAKNEQEQFTFTGGNKGILCYELVATSSDIDLHSSFAAVVDSAAFRLSEAISALREKDGTIKVPGFYDDVVKPSKREEELVEKAVTPDLAKKWGLKVPLLNNKSVNYNLTFEPTINIEGISSGWEGEGVKTVTPKSATAKLEFRLVPNQDPKDIFDKLTKYLNDQGFKDIKVNYLLGEKGYRWDLDSPIVNKLISAAEDYYGGTDKVSALPSSAGTGPMYVVNKYTKAPIVSCGVSYAKGGAHAPNENIRIKDYLEFIDFFNEFLAKLN</sequence>
<gene>
    <name evidence="5" type="ORF">BTM29_12260</name>
</gene>
<dbReference type="NCBIfam" id="NF005034">
    <property type="entry name" value="PRK06446.1"/>
    <property type="match status" value="1"/>
</dbReference>
<dbReference type="OrthoDB" id="9761532at2"/>
<keyword evidence="6" id="KW-1185">Reference proteome</keyword>
<evidence type="ECO:0000256" key="2">
    <source>
        <dbReference type="ARBA" id="ARBA00022723"/>
    </source>
</evidence>
<dbReference type="KEGG" id="lalw:BTM29_12260"/>
<evidence type="ECO:0000313" key="5">
    <source>
        <dbReference type="EMBL" id="APX73271.1"/>
    </source>
</evidence>
<dbReference type="InterPro" id="IPR002933">
    <property type="entry name" value="Peptidase_M20"/>
</dbReference>
<dbReference type="GO" id="GO:0009014">
    <property type="term" value="F:succinyl-diaminopimelate desuccinylase activity"/>
    <property type="evidence" value="ECO:0007669"/>
    <property type="project" value="TreeGrafter"/>
</dbReference>
<dbReference type="RefSeq" id="WP_076618464.1">
    <property type="nucleotide sequence ID" value="NZ_CP019323.1"/>
</dbReference>
<dbReference type="AlphaFoldDB" id="A0A1P8Q607"/>